<protein>
    <submittedName>
        <fullName evidence="3">G protein-coupled receptor</fullName>
    </submittedName>
</protein>
<dbReference type="Proteomes" id="UP000887577">
    <property type="component" value="Unplaced"/>
</dbReference>
<keyword evidence="2" id="KW-1185">Reference proteome</keyword>
<name>A0A914YYE5_9BILA</name>
<keyword evidence="1" id="KW-0472">Membrane</keyword>
<evidence type="ECO:0000313" key="3">
    <source>
        <dbReference type="WBParaSite" id="PSU_v2.g5118.t1"/>
    </source>
</evidence>
<proteinExistence type="predicted"/>
<organism evidence="2 3">
    <name type="scientific">Panagrolaimus superbus</name>
    <dbReference type="NCBI Taxonomy" id="310955"/>
    <lineage>
        <taxon>Eukaryota</taxon>
        <taxon>Metazoa</taxon>
        <taxon>Ecdysozoa</taxon>
        <taxon>Nematoda</taxon>
        <taxon>Chromadorea</taxon>
        <taxon>Rhabditida</taxon>
        <taxon>Tylenchina</taxon>
        <taxon>Panagrolaimomorpha</taxon>
        <taxon>Panagrolaimoidea</taxon>
        <taxon>Panagrolaimidae</taxon>
        <taxon>Panagrolaimus</taxon>
    </lineage>
</organism>
<feature type="transmembrane region" description="Helical" evidence="1">
    <location>
        <begin position="20"/>
        <end position="41"/>
    </location>
</feature>
<accession>A0A914YYE5</accession>
<dbReference type="WBParaSite" id="PSU_v2.g5118.t1">
    <property type="protein sequence ID" value="PSU_v2.g5118.t1"/>
    <property type="gene ID" value="PSU_v2.g5118"/>
</dbReference>
<feature type="transmembrane region" description="Helical" evidence="1">
    <location>
        <begin position="113"/>
        <end position="139"/>
    </location>
</feature>
<dbReference type="Gene3D" id="1.20.1070.10">
    <property type="entry name" value="Rhodopsin 7-helix transmembrane proteins"/>
    <property type="match status" value="1"/>
</dbReference>
<reference evidence="3" key="1">
    <citation type="submission" date="2022-11" db="UniProtKB">
        <authorList>
            <consortium name="WormBaseParasite"/>
        </authorList>
    </citation>
    <scope>IDENTIFICATION</scope>
</reference>
<keyword evidence="1" id="KW-1133">Transmembrane helix</keyword>
<feature type="transmembrane region" description="Helical" evidence="1">
    <location>
        <begin position="145"/>
        <end position="168"/>
    </location>
</feature>
<evidence type="ECO:0000313" key="2">
    <source>
        <dbReference type="Proteomes" id="UP000887577"/>
    </source>
</evidence>
<sequence>MTAEQDFNVSNPSYTLFMCILYLTLGTIAILANTVNIIVFWTNRELRMNYLFHVALDAGEIVNGISYILTGLGRGTQFLLGNFATPMTVHQCFYTKTSRGIQTTGKKGPQLNIFIVMTAFDIVLCAAPSIVMIGASWGWFTPNDLVVSLTYSTTGFLSLCHTGMNAIFHSEYRKQIRRIAARVAGISITEKTLFAPSQFIRSSVSPATITVSKMTRIVN</sequence>
<keyword evidence="1" id="KW-0812">Transmembrane</keyword>
<evidence type="ECO:0000256" key="1">
    <source>
        <dbReference type="SAM" id="Phobius"/>
    </source>
</evidence>
<dbReference type="AlphaFoldDB" id="A0A914YYE5"/>